<evidence type="ECO:0000256" key="12">
    <source>
        <dbReference type="SAM" id="Phobius"/>
    </source>
</evidence>
<keyword evidence="10" id="KW-0325">Glycoprotein</keyword>
<feature type="transmembrane region" description="Helical" evidence="12">
    <location>
        <begin position="279"/>
        <end position="302"/>
    </location>
</feature>
<feature type="domain" description="F5/8 type C" evidence="13">
    <location>
        <begin position="1"/>
        <end position="58"/>
    </location>
</feature>
<dbReference type="Proteomes" id="UP000887577">
    <property type="component" value="Unplaced"/>
</dbReference>
<evidence type="ECO:0000313" key="15">
    <source>
        <dbReference type="WBParaSite" id="PSU_v2.g16308.t1"/>
    </source>
</evidence>
<evidence type="ECO:0000256" key="8">
    <source>
        <dbReference type="ARBA" id="ARBA00023136"/>
    </source>
</evidence>
<keyword evidence="14" id="KW-1185">Reference proteome</keyword>
<protein>
    <submittedName>
        <fullName evidence="15">F5/8 type C domain-containing protein</fullName>
    </submittedName>
</protein>
<evidence type="ECO:0000256" key="5">
    <source>
        <dbReference type="ARBA" id="ARBA00022741"/>
    </source>
</evidence>
<evidence type="ECO:0000259" key="13">
    <source>
        <dbReference type="PROSITE" id="PS50022"/>
    </source>
</evidence>
<reference evidence="15" key="1">
    <citation type="submission" date="2022-11" db="UniProtKB">
        <authorList>
            <consortium name="WormBaseParasite"/>
        </authorList>
    </citation>
    <scope>IDENTIFICATION</scope>
</reference>
<evidence type="ECO:0000256" key="6">
    <source>
        <dbReference type="ARBA" id="ARBA00022840"/>
    </source>
</evidence>
<dbReference type="PROSITE" id="PS50022">
    <property type="entry name" value="FA58C_3"/>
    <property type="match status" value="1"/>
</dbReference>
<evidence type="ECO:0000256" key="9">
    <source>
        <dbReference type="ARBA" id="ARBA00023157"/>
    </source>
</evidence>
<keyword evidence="4" id="KW-0732">Signal</keyword>
<evidence type="ECO:0000256" key="11">
    <source>
        <dbReference type="SAM" id="MobiDB-lite"/>
    </source>
</evidence>
<dbReference type="GO" id="GO:0005524">
    <property type="term" value="F:ATP binding"/>
    <property type="evidence" value="ECO:0007669"/>
    <property type="project" value="UniProtKB-KW"/>
</dbReference>
<dbReference type="InterPro" id="IPR048525">
    <property type="entry name" value="DDR1-2_DS-like"/>
</dbReference>
<dbReference type="InterPro" id="IPR008979">
    <property type="entry name" value="Galactose-bd-like_sf"/>
</dbReference>
<dbReference type="Gene3D" id="2.60.120.1190">
    <property type="match status" value="1"/>
</dbReference>
<keyword evidence="2" id="KW-1003">Cell membrane</keyword>
<sequence>MPTNGVTVDVVTIILGNTDTQTSVLRVLDGAIIAKNIRLIPVSEGTRTVCMRVEVHGCTYRDTLQSYTIPQGSHIDGLELRDLSYDGDERDDGKLINGIGKLFDGVLGSDNFEVEPGAWIGWHKNDVTINGGMISAEFRFNERRNFTAISLHTSNFRKLGAQLFSEAVILFSTSDDDLYSSRIVKFEQQPDFTFETSRWVRIPINSRLAKKLRIDLTFGDSAEYLLISEIKFESNNVAFRLPDTIDDDTTDSILTIDSQNAIEIISSNTASKQTTLETFIYILLPFSLAVMFLIALACYLLLPRHARTPMKAFQSKPLMGEYYDQQCCGTSSRSNASTKRYAPTPEKLSYDDSEYADPDIEAGQLAAASSKHYATTNLLQSQYSFAPTNFW</sequence>
<organism evidence="14 15">
    <name type="scientific">Panagrolaimus superbus</name>
    <dbReference type="NCBI Taxonomy" id="310955"/>
    <lineage>
        <taxon>Eukaryota</taxon>
        <taxon>Metazoa</taxon>
        <taxon>Ecdysozoa</taxon>
        <taxon>Nematoda</taxon>
        <taxon>Chromadorea</taxon>
        <taxon>Rhabditida</taxon>
        <taxon>Tylenchina</taxon>
        <taxon>Panagrolaimomorpha</taxon>
        <taxon>Panagrolaimoidea</taxon>
        <taxon>Panagrolaimidae</taxon>
        <taxon>Panagrolaimus</taxon>
    </lineage>
</organism>
<proteinExistence type="predicted"/>
<accession>A0A914Y7Y0</accession>
<evidence type="ECO:0000313" key="14">
    <source>
        <dbReference type="Proteomes" id="UP000887577"/>
    </source>
</evidence>
<keyword evidence="3 12" id="KW-0812">Transmembrane</keyword>
<keyword evidence="7 12" id="KW-1133">Transmembrane helix</keyword>
<keyword evidence="5" id="KW-0547">Nucleotide-binding</keyword>
<dbReference type="GO" id="GO:0005886">
    <property type="term" value="C:plasma membrane"/>
    <property type="evidence" value="ECO:0007669"/>
    <property type="project" value="UniProtKB-SubCell"/>
</dbReference>
<evidence type="ECO:0000256" key="2">
    <source>
        <dbReference type="ARBA" id="ARBA00022475"/>
    </source>
</evidence>
<keyword evidence="9" id="KW-1015">Disulfide bond</keyword>
<comment type="subcellular location">
    <subcellularLocation>
        <location evidence="1">Cell membrane</location>
        <topology evidence="1">Single-pass type I membrane protein</topology>
    </subcellularLocation>
</comment>
<dbReference type="WBParaSite" id="PSU_v2.g16308.t1">
    <property type="protein sequence ID" value="PSU_v2.g16308.t1"/>
    <property type="gene ID" value="PSU_v2.g16308"/>
</dbReference>
<dbReference type="SUPFAM" id="SSF49785">
    <property type="entry name" value="Galactose-binding domain-like"/>
    <property type="match status" value="1"/>
</dbReference>
<name>A0A914Y7Y0_9BILA</name>
<evidence type="ECO:0000256" key="4">
    <source>
        <dbReference type="ARBA" id="ARBA00022729"/>
    </source>
</evidence>
<evidence type="ECO:0000256" key="10">
    <source>
        <dbReference type="ARBA" id="ARBA00023180"/>
    </source>
</evidence>
<evidence type="ECO:0000256" key="1">
    <source>
        <dbReference type="ARBA" id="ARBA00004251"/>
    </source>
</evidence>
<keyword evidence="6" id="KW-0067">ATP-binding</keyword>
<feature type="region of interest" description="Disordered" evidence="11">
    <location>
        <begin position="330"/>
        <end position="353"/>
    </location>
</feature>
<dbReference type="AlphaFoldDB" id="A0A914Y7Y0"/>
<dbReference type="PROSITE" id="PS01286">
    <property type="entry name" value="FA58C_2"/>
    <property type="match status" value="1"/>
</dbReference>
<dbReference type="Gene3D" id="2.60.120.260">
    <property type="entry name" value="Galactose-binding domain-like"/>
    <property type="match status" value="1"/>
</dbReference>
<evidence type="ECO:0000256" key="7">
    <source>
        <dbReference type="ARBA" id="ARBA00022989"/>
    </source>
</evidence>
<dbReference type="InterPro" id="IPR000421">
    <property type="entry name" value="FA58C"/>
</dbReference>
<evidence type="ECO:0000256" key="3">
    <source>
        <dbReference type="ARBA" id="ARBA00022692"/>
    </source>
</evidence>
<keyword evidence="8 12" id="KW-0472">Membrane</keyword>
<dbReference type="Pfam" id="PF21114">
    <property type="entry name" value="DDR1-2_DS-like"/>
    <property type="match status" value="1"/>
</dbReference>